<evidence type="ECO:0000259" key="9">
    <source>
        <dbReference type="PROSITE" id="PS51684"/>
    </source>
</evidence>
<dbReference type="Proteomes" id="UP001472866">
    <property type="component" value="Chromosome 05"/>
</dbReference>
<dbReference type="GO" id="GO:0005737">
    <property type="term" value="C:cytoplasm"/>
    <property type="evidence" value="ECO:0007669"/>
    <property type="project" value="TreeGrafter"/>
</dbReference>
<keyword evidence="11" id="KW-1185">Reference proteome</keyword>
<dbReference type="Pfam" id="PF25133">
    <property type="entry name" value="TYW2_N_2"/>
    <property type="match status" value="1"/>
</dbReference>
<dbReference type="InterPro" id="IPR029063">
    <property type="entry name" value="SAM-dependent_MTases_sf"/>
</dbReference>
<dbReference type="GO" id="GO:0031591">
    <property type="term" value="P:wybutosine biosynthetic process"/>
    <property type="evidence" value="ECO:0007669"/>
    <property type="project" value="TreeGrafter"/>
</dbReference>
<keyword evidence="3" id="KW-0808">Transferase</keyword>
<evidence type="ECO:0000256" key="5">
    <source>
        <dbReference type="ARBA" id="ARBA00022694"/>
    </source>
</evidence>
<organism evidence="10 11">
    <name type="scientific">Chloropicon roscoffensis</name>
    <dbReference type="NCBI Taxonomy" id="1461544"/>
    <lineage>
        <taxon>Eukaryota</taxon>
        <taxon>Viridiplantae</taxon>
        <taxon>Chlorophyta</taxon>
        <taxon>Chloropicophyceae</taxon>
        <taxon>Chloropicales</taxon>
        <taxon>Chloropicaceae</taxon>
        <taxon>Chloropicon</taxon>
    </lineage>
</organism>
<keyword evidence="2" id="KW-0489">Methyltransferase</keyword>
<dbReference type="GO" id="GO:0008175">
    <property type="term" value="F:tRNA methyltransferase activity"/>
    <property type="evidence" value="ECO:0007669"/>
    <property type="project" value="TreeGrafter"/>
</dbReference>
<evidence type="ECO:0000256" key="7">
    <source>
        <dbReference type="ARBA" id="ARBA00049400"/>
    </source>
</evidence>
<dbReference type="InterPro" id="IPR056744">
    <property type="entry name" value="TRM5/TYW2-like_N"/>
</dbReference>
<evidence type="ECO:0000256" key="4">
    <source>
        <dbReference type="ARBA" id="ARBA00022691"/>
    </source>
</evidence>
<evidence type="ECO:0000313" key="10">
    <source>
        <dbReference type="EMBL" id="WZN62019.1"/>
    </source>
</evidence>
<dbReference type="CDD" id="cd02440">
    <property type="entry name" value="AdoMet_MTases"/>
    <property type="match status" value="1"/>
</dbReference>
<dbReference type="EMBL" id="CP151505">
    <property type="protein sequence ID" value="WZN62019.1"/>
    <property type="molecule type" value="Genomic_DNA"/>
</dbReference>
<dbReference type="PROSITE" id="PS51684">
    <property type="entry name" value="SAM_MT_TRM5_TYW2"/>
    <property type="match status" value="1"/>
</dbReference>
<evidence type="ECO:0000256" key="1">
    <source>
        <dbReference type="ARBA" id="ARBA00004797"/>
    </source>
</evidence>
<evidence type="ECO:0000256" key="6">
    <source>
        <dbReference type="ARBA" id="ARBA00049202"/>
    </source>
</evidence>
<dbReference type="FunFam" id="3.40.50.150:FF:000131">
    <property type="entry name" value="tRNA wybutosine-synthesizing protein 2/3/4"/>
    <property type="match status" value="1"/>
</dbReference>
<keyword evidence="5" id="KW-0819">tRNA processing</keyword>
<evidence type="ECO:0000313" key="11">
    <source>
        <dbReference type="Proteomes" id="UP001472866"/>
    </source>
</evidence>
<feature type="domain" description="SAM-dependent methyltransferase TRM5/TYW2-type" evidence="9">
    <location>
        <begin position="336"/>
        <end position="599"/>
    </location>
</feature>
<evidence type="ECO:0000256" key="8">
    <source>
        <dbReference type="SAM" id="MobiDB-lite"/>
    </source>
</evidence>
<dbReference type="InterPro" id="IPR056743">
    <property type="entry name" value="TRM5-TYW2-like_MTfase"/>
</dbReference>
<comment type="catalytic activity">
    <reaction evidence="7">
        <text>4-demethylwyosine(37) in tRNA(Phe) + S-adenosyl-L-methionine = 4-demethyl-7-[(3S)-3-amino-3-carboxypropyl]wyosine(37) in tRNA(Phe) + S-methyl-5'-thioadenosine + H(+)</text>
        <dbReference type="Rhea" id="RHEA:36355"/>
        <dbReference type="Rhea" id="RHEA-COMP:10164"/>
        <dbReference type="Rhea" id="RHEA-COMP:10378"/>
        <dbReference type="ChEBI" id="CHEBI:15378"/>
        <dbReference type="ChEBI" id="CHEBI:17509"/>
        <dbReference type="ChEBI" id="CHEBI:59789"/>
        <dbReference type="ChEBI" id="CHEBI:64315"/>
        <dbReference type="ChEBI" id="CHEBI:73550"/>
        <dbReference type="EC" id="2.5.1.114"/>
    </reaction>
</comment>
<dbReference type="Pfam" id="PF02676">
    <property type="entry name" value="TYW3"/>
    <property type="match status" value="1"/>
</dbReference>
<dbReference type="GO" id="GO:0030488">
    <property type="term" value="P:tRNA methylation"/>
    <property type="evidence" value="ECO:0007669"/>
    <property type="project" value="TreeGrafter"/>
</dbReference>
<comment type="pathway">
    <text evidence="1">tRNA modification; wybutosine-tRNA(Phe) biosynthesis.</text>
</comment>
<dbReference type="InterPro" id="IPR003827">
    <property type="entry name" value="tRNA_yW-synthesising"/>
</dbReference>
<dbReference type="Gene3D" id="3.40.50.150">
    <property type="entry name" value="Vaccinia Virus protein VP39"/>
    <property type="match status" value="1"/>
</dbReference>
<dbReference type="GO" id="GO:0102522">
    <property type="term" value="F:tRNA 4-demethylwyosine alpha-amino-alpha-carboxypropyltransferase activity"/>
    <property type="evidence" value="ECO:0007669"/>
    <property type="project" value="UniProtKB-EC"/>
</dbReference>
<feature type="compositionally biased region" description="Low complexity" evidence="8">
    <location>
        <begin position="1"/>
        <end position="18"/>
    </location>
</feature>
<gene>
    <name evidence="10" type="ORF">HKI87_05g35550</name>
</gene>
<dbReference type="PANTHER" id="PTHR23245:SF25">
    <property type="entry name" value="TRNA WYBUTOSINE-SYNTHESIZING PROTEIN 2 HOMOLOG"/>
    <property type="match status" value="1"/>
</dbReference>
<sequence length="600" mass="65771">MEAATEGFAARAARSARSVSEEDDRSRKGDVDRPIRDLVADINALGRETVFTTSSCSGRVSLVAEQTKGKRVKGEAKWILMSHDPVAGHEVAEAVDSYLQGGGGGGGDCSRETLTLRFEPFILAVECASVEVAAEILKVGREAGFRESGIQIGKRITLSIRCSIRLELPVCRDGVLLVTREYLGVCCELCDEKFSENFARIERFHRLLKPKLSKLGCGRRQQRDEAGGAPVMAVSAPRRRAKAVKDALKARGWLDQGVRPQPAPGGDRILFPVTSSFRSSEANLQALGEGLEVVSLGGAPKSSPTRSQHEELRRRVGEMLPVDLAKDLLEDLPRRWERLGDAVLIPKQAMVREYWSRPEAIEAWAAVAEALRCGKVGRQREVRDNAVRESAAEVLWPSGADGWVDHRENGIIYSFDFTKCMFSSGNVTEKARIASFDCSGEVVVDMFAGIGYFTLPYLVKANAEHLYACEWNPEAVRALHRNLGVNGCEDRCTVLEGDCTKNAPVGVANRVNLGLIPDSSMAWEAAVRSLGPAGGWLHVHTNCGSEEVDETAESMRERVEELAVQSGRCGAIVDVRHIERVKSYAPRVLHIVVDLWVRTP</sequence>
<dbReference type="InterPro" id="IPR036602">
    <property type="entry name" value="tRNA_yW-synthesising-like_sf"/>
</dbReference>
<dbReference type="Gene3D" id="3.30.300.110">
    <property type="entry name" value="Met-10+ protein-like domains"/>
    <property type="match status" value="1"/>
</dbReference>
<feature type="region of interest" description="Disordered" evidence="8">
    <location>
        <begin position="1"/>
        <end position="31"/>
    </location>
</feature>
<dbReference type="AlphaFoldDB" id="A0AAX4P829"/>
<keyword evidence="4" id="KW-0949">S-adenosyl-L-methionine</keyword>
<evidence type="ECO:0000256" key="2">
    <source>
        <dbReference type="ARBA" id="ARBA00022603"/>
    </source>
</evidence>
<proteinExistence type="predicted"/>
<dbReference type="PANTHER" id="PTHR23245">
    <property type="entry name" value="TRNA METHYLTRANSFERASE"/>
    <property type="match status" value="1"/>
</dbReference>
<accession>A0AAX4P829</accession>
<comment type="catalytic activity">
    <reaction evidence="6">
        <text>4-demethyl-7-[(3S)-3-amino-3-carboxypropyl]wyosine(37) in tRNA(Phe) + S-adenosyl-L-methionine = 7-[(3S)-3-amino-3-carboxypropyl]wyosine(37) in tRNA(Phe) + S-adenosyl-L-homocysteine + H(+)</text>
        <dbReference type="Rhea" id="RHEA:36635"/>
        <dbReference type="Rhea" id="RHEA-COMP:10378"/>
        <dbReference type="Rhea" id="RHEA-COMP:10379"/>
        <dbReference type="ChEBI" id="CHEBI:15378"/>
        <dbReference type="ChEBI" id="CHEBI:57856"/>
        <dbReference type="ChEBI" id="CHEBI:59789"/>
        <dbReference type="ChEBI" id="CHEBI:73543"/>
        <dbReference type="ChEBI" id="CHEBI:73550"/>
        <dbReference type="EC" id="2.1.1.282"/>
    </reaction>
</comment>
<dbReference type="Gene3D" id="3.30.1960.10">
    <property type="entry name" value="tRNA wybutosine-synthesizing-like"/>
    <property type="match status" value="1"/>
</dbReference>
<dbReference type="SUPFAM" id="SSF53335">
    <property type="entry name" value="S-adenosyl-L-methionine-dependent methyltransferases"/>
    <property type="match status" value="1"/>
</dbReference>
<reference evidence="10 11" key="1">
    <citation type="submission" date="2024-03" db="EMBL/GenBank/DDBJ databases">
        <title>Complete genome sequence of the green alga Chloropicon roscoffensis RCC1871.</title>
        <authorList>
            <person name="Lemieux C."/>
            <person name="Pombert J.-F."/>
            <person name="Otis C."/>
            <person name="Turmel M."/>
        </authorList>
    </citation>
    <scope>NUCLEOTIDE SEQUENCE [LARGE SCALE GENOMIC DNA]</scope>
    <source>
        <strain evidence="10 11">RCC1871</strain>
    </source>
</reference>
<protein>
    <submittedName>
        <fullName evidence="10">tRNA wybutosine-synthesizing protein</fullName>
    </submittedName>
</protein>
<name>A0AAX4P829_9CHLO</name>
<dbReference type="InterPro" id="IPR030382">
    <property type="entry name" value="MeTrfase_TRM5/TYW2"/>
</dbReference>
<dbReference type="Pfam" id="PF02475">
    <property type="entry name" value="TRM5-TYW2_MTfase"/>
    <property type="match status" value="1"/>
</dbReference>
<dbReference type="SUPFAM" id="SSF111278">
    <property type="entry name" value="SSo0622-like"/>
    <property type="match status" value="1"/>
</dbReference>
<evidence type="ECO:0000256" key="3">
    <source>
        <dbReference type="ARBA" id="ARBA00022679"/>
    </source>
</evidence>